<dbReference type="Proteomes" id="UP000466307">
    <property type="component" value="Unassembled WGS sequence"/>
</dbReference>
<reference evidence="1 2" key="1">
    <citation type="submission" date="2020-01" db="EMBL/GenBank/DDBJ databases">
        <title>Investigation of new actinobacteria for the biodesulphurisation of diesel fuel.</title>
        <authorList>
            <person name="Athi Narayanan S.M."/>
        </authorList>
    </citation>
    <scope>NUCLEOTIDE SEQUENCE [LARGE SCALE GENOMIC DNA]</scope>
    <source>
        <strain evidence="1 2">213E</strain>
    </source>
</reference>
<organism evidence="1 2">
    <name type="scientific">Gordonia desulfuricans</name>
    <dbReference type="NCBI Taxonomy" id="89051"/>
    <lineage>
        <taxon>Bacteria</taxon>
        <taxon>Bacillati</taxon>
        <taxon>Actinomycetota</taxon>
        <taxon>Actinomycetes</taxon>
        <taxon>Mycobacteriales</taxon>
        <taxon>Gordoniaceae</taxon>
        <taxon>Gordonia</taxon>
    </lineage>
</organism>
<comment type="caution">
    <text evidence="1">The sequence shown here is derived from an EMBL/GenBank/DDBJ whole genome shotgun (WGS) entry which is preliminary data.</text>
</comment>
<keyword evidence="2" id="KW-1185">Reference proteome</keyword>
<gene>
    <name evidence="1" type="ORF">GYA93_23055</name>
</gene>
<dbReference type="SUPFAM" id="SSF55874">
    <property type="entry name" value="ATPase domain of HSP90 chaperone/DNA topoisomerase II/histidine kinase"/>
    <property type="match status" value="1"/>
</dbReference>
<keyword evidence="1" id="KW-0067">ATP-binding</keyword>
<dbReference type="InterPro" id="IPR036890">
    <property type="entry name" value="HATPase_C_sf"/>
</dbReference>
<dbReference type="NCBIfam" id="NF047352">
    <property type="entry name" value="P_loop_sacsin"/>
    <property type="match status" value="1"/>
</dbReference>
<protein>
    <submittedName>
        <fullName evidence="1">ATP-binding protein</fullName>
    </submittedName>
</protein>
<evidence type="ECO:0000313" key="1">
    <source>
        <dbReference type="EMBL" id="NDK92414.1"/>
    </source>
</evidence>
<dbReference type="EMBL" id="JAADZU010000120">
    <property type="protein sequence ID" value="NDK92414.1"/>
    <property type="molecule type" value="Genomic_DNA"/>
</dbReference>
<dbReference type="GO" id="GO:0005524">
    <property type="term" value="F:ATP binding"/>
    <property type="evidence" value="ECO:0007669"/>
    <property type="project" value="UniProtKB-KW"/>
</dbReference>
<name>A0A7K3LVZ5_9ACTN</name>
<sequence length="906" mass="95468">MTTPDRFGAAALREATVAAWRDSPTRLAEDAAAEADLAAVGYRDRLVVELVTNAADAAHLGGAAGHVAIWADGATLHIANTGAPLTESGVRSLTALRVSAKDPAGTDGVVGRFGVGFSATATVADRVEIRSGPGSIVFDRDRTGATLDQAGIDADEALSRHAVPLLRLAWPLDAAPRAGFATEIVLSLRPDTDVAGLLAVAAGQAADLLLALPALARMDVGEQTFTVERGDDRIVVEESGGGRREFAVATHGGSRWSVELRQGTVVVGDRDVVWAPTPTDIPMSLPCRLYTDAPLTADRRHLHPSADIVGAAAGYPEILRLVDPVDRLSLVPLPYRAHGGDDTRMIEAVLAALRTSGWLPGAGGDDLVPTRAVVLIGLTDALAEVLGEVFADLVHPELSSAHRLPVLELLGVDRIGLAVVAERLAGVDRDAQWWHRLYDALAPLVGTGADVEELAALPIPRSDSRMHIGARGLFTTTVDVGIPLRWVPTVDPAADHPLLERLGVQTLSPAEALADPVLQSLVDDEAEDLAEEVLTLLAADPDAPVPGWLARLPIPDADGELCSADELLLAESPLLSVLVDDHPFGIVDPELAERVGADVLRRLGVGWGFALVSDELPVGPDHELPDEEQWWESLPDAPETLCAIRDLDLVDPDRWASALTLMATDERLAPAFTGRADYTPWWLRHFAEVDGSLLGEFRAPSDAGLAGVLDPLDHPHADDLATALGALPPESATDASVLLARLGEDGRDVTPGVAVGIHAAIVGACRSGALDPADIDVPQSVRTLSGSVADDAVVVDAPWWLQTLDDAEAVIAGLPVVAADAAMLAEILDLPTAGEEFTVILGGPGRPVETTSAEAVRWSAAAGAVAGPMRIHDELWVFLEHNGTRREKRVAWWVDDRGVTHRGQVS</sequence>
<keyword evidence="1" id="KW-0547">Nucleotide-binding</keyword>
<dbReference type="Gene3D" id="3.30.565.10">
    <property type="entry name" value="Histidine kinase-like ATPase, C-terminal domain"/>
    <property type="match status" value="1"/>
</dbReference>
<evidence type="ECO:0000313" key="2">
    <source>
        <dbReference type="Proteomes" id="UP000466307"/>
    </source>
</evidence>
<dbReference type="AlphaFoldDB" id="A0A7K3LVZ5"/>
<accession>A0A7K3LVZ5</accession>
<proteinExistence type="predicted"/>
<dbReference type="RefSeq" id="WP_059036992.1">
    <property type="nucleotide sequence ID" value="NZ_JAADZU010000120.1"/>
</dbReference>